<evidence type="ECO:0000259" key="1">
    <source>
        <dbReference type="Pfam" id="PF21056"/>
    </source>
</evidence>
<sequence>MEVKEEGRVVYHCCRAGEKRSQRKALGGVAVENSETRKTNRRPRAKGTMKMNAYCPAIIHAKFSPQGVVEVSAYLQHYGHYEDICLISLSTTTRDKVKQKLKEGFAPDRIADFIRKDKDSSVRDHQLKTKDVLYIQRHDLPELIGFNNENDHVSVNMAVTKFFELGENNPIFFYRPRTAENDSFAIGIQTPTQRMLLDEYGGNVVCLDTTHKACHYDGYLLGTVVVLDSTGAGQPVAWFIVKGESETEVSPVFAALKERHPNLLPQFYMSDCADTFWNSWRAVFDIEGVTRLYCIWHVLRAWNAHIMKVVDDARRHQLREMLLKLTQASTPHAFYVLFNTYAEIMNSKEYAIKDHSKKPRIGQLSVGQLSYLVYCPVGQLCGSLTKVAPDFASQLERAITMRGASSTFQERVKRDYIKAKYLLDELDKVEEVENGRKWKVQSEATLGQRYEVEVRDDYTCPYFKFRCGPIPCKRIHAIHSLFAQNAADIEPDEDDVPVPSLPKPPPIDRAVLSLPELPPIDAYSSEGDETINADANDAINTDPGAPNEDTQRTVLLDQFCTQKGVGLTSGAV</sequence>
<dbReference type="Pfam" id="PF21056">
    <property type="entry name" value="ZSWIM1-3_RNaseH-like"/>
    <property type="match status" value="1"/>
</dbReference>
<dbReference type="PANTHER" id="PTHR33936:SF25">
    <property type="entry name" value="C2H2-TYPE DOMAIN-CONTAINING PROTEIN"/>
    <property type="match status" value="1"/>
</dbReference>
<accession>A0A914WZ49</accession>
<dbReference type="WBParaSite" id="PSAMB.scaffold536size47779.g6969.t1">
    <property type="protein sequence ID" value="PSAMB.scaffold536size47779.g6969.t1"/>
    <property type="gene ID" value="PSAMB.scaffold536size47779.g6969"/>
</dbReference>
<dbReference type="AlphaFoldDB" id="A0A914WZ49"/>
<feature type="domain" description="ZSWIM1/3 RNaseH-like" evidence="1">
    <location>
        <begin position="185"/>
        <end position="262"/>
    </location>
</feature>
<proteinExistence type="predicted"/>
<reference evidence="3" key="1">
    <citation type="submission" date="2022-11" db="UniProtKB">
        <authorList>
            <consortium name="WormBaseParasite"/>
        </authorList>
    </citation>
    <scope>IDENTIFICATION</scope>
</reference>
<dbReference type="PANTHER" id="PTHR33936">
    <property type="entry name" value="PROTEIN CBG17840"/>
    <property type="match status" value="1"/>
</dbReference>
<dbReference type="Proteomes" id="UP000887566">
    <property type="component" value="Unplaced"/>
</dbReference>
<evidence type="ECO:0000313" key="2">
    <source>
        <dbReference type="Proteomes" id="UP000887566"/>
    </source>
</evidence>
<dbReference type="InterPro" id="IPR048324">
    <property type="entry name" value="ZSWIM1-3_RNaseH-like"/>
</dbReference>
<evidence type="ECO:0000313" key="3">
    <source>
        <dbReference type="WBParaSite" id="PSAMB.scaffold536size47779.g6969.t1"/>
    </source>
</evidence>
<dbReference type="InterPro" id="IPR052797">
    <property type="entry name" value="RegFact_GeneExpr_CellDeath"/>
</dbReference>
<organism evidence="2 3">
    <name type="scientific">Plectus sambesii</name>
    <dbReference type="NCBI Taxonomy" id="2011161"/>
    <lineage>
        <taxon>Eukaryota</taxon>
        <taxon>Metazoa</taxon>
        <taxon>Ecdysozoa</taxon>
        <taxon>Nematoda</taxon>
        <taxon>Chromadorea</taxon>
        <taxon>Plectida</taxon>
        <taxon>Plectina</taxon>
        <taxon>Plectoidea</taxon>
        <taxon>Plectidae</taxon>
        <taxon>Plectus</taxon>
    </lineage>
</organism>
<protein>
    <submittedName>
        <fullName evidence="3">MULE transposase domain-containing protein</fullName>
    </submittedName>
</protein>
<name>A0A914WZ49_9BILA</name>
<keyword evidence="2" id="KW-1185">Reference proteome</keyword>